<gene>
    <name evidence="2" type="ORF">DPX39_040030000</name>
</gene>
<proteinExistence type="predicted"/>
<dbReference type="Pfam" id="PF00179">
    <property type="entry name" value="UQ_con"/>
    <property type="match status" value="1"/>
</dbReference>
<dbReference type="CDD" id="cd23828">
    <property type="entry name" value="UBCc_TcUBE-like"/>
    <property type="match status" value="1"/>
</dbReference>
<reference evidence="2 3" key="1">
    <citation type="submission" date="2018-09" db="EMBL/GenBank/DDBJ databases">
        <title>whole genome sequence of T. equiperdum IVM-t1 strain.</title>
        <authorList>
            <person name="Suganuma K."/>
        </authorList>
    </citation>
    <scope>NUCLEOTIDE SEQUENCE [LARGE SCALE GENOMIC DNA]</scope>
    <source>
        <strain evidence="2 3">IVM-t1</strain>
    </source>
</reference>
<dbReference type="SMART" id="SM00212">
    <property type="entry name" value="UBCc"/>
    <property type="match status" value="1"/>
</dbReference>
<dbReference type="AlphaFoldDB" id="A0A3L6L8K8"/>
<protein>
    <submittedName>
        <fullName evidence="2">Ubiquitin-conjugating enzyme E2</fullName>
    </submittedName>
</protein>
<evidence type="ECO:0000259" key="1">
    <source>
        <dbReference type="PROSITE" id="PS50127"/>
    </source>
</evidence>
<dbReference type="Gene3D" id="3.10.110.10">
    <property type="entry name" value="Ubiquitin Conjugating Enzyme"/>
    <property type="match status" value="1"/>
</dbReference>
<dbReference type="SUPFAM" id="SSF54495">
    <property type="entry name" value="UBC-like"/>
    <property type="match status" value="1"/>
</dbReference>
<evidence type="ECO:0000313" key="2">
    <source>
        <dbReference type="EMBL" id="RHW72989.1"/>
    </source>
</evidence>
<dbReference type="PROSITE" id="PS50127">
    <property type="entry name" value="UBC_2"/>
    <property type="match status" value="1"/>
</dbReference>
<dbReference type="InterPro" id="IPR050113">
    <property type="entry name" value="Ub_conjugating_enzyme"/>
</dbReference>
<comment type="caution">
    <text evidence="2">The sequence shown here is derived from an EMBL/GenBank/DDBJ whole genome shotgun (WGS) entry which is preliminary data.</text>
</comment>
<organism evidence="2 3">
    <name type="scientific">Trypanosoma brucei equiperdum</name>
    <dbReference type="NCBI Taxonomy" id="630700"/>
    <lineage>
        <taxon>Eukaryota</taxon>
        <taxon>Discoba</taxon>
        <taxon>Euglenozoa</taxon>
        <taxon>Kinetoplastea</taxon>
        <taxon>Metakinetoplastina</taxon>
        <taxon>Trypanosomatida</taxon>
        <taxon>Trypanosomatidae</taxon>
        <taxon>Trypanosoma</taxon>
    </lineage>
</organism>
<dbReference type="PANTHER" id="PTHR24067">
    <property type="entry name" value="UBIQUITIN-CONJUGATING ENZYME E2"/>
    <property type="match status" value="1"/>
</dbReference>
<dbReference type="InterPro" id="IPR000608">
    <property type="entry name" value="UBC"/>
</dbReference>
<dbReference type="EMBL" id="QSBY01000004">
    <property type="protein sequence ID" value="RHW72989.1"/>
    <property type="molecule type" value="Genomic_DNA"/>
</dbReference>
<evidence type="ECO:0000313" key="3">
    <source>
        <dbReference type="Proteomes" id="UP000266743"/>
    </source>
</evidence>
<accession>A0A3L6L8K8</accession>
<name>A0A3L6L8K8_9TRYP</name>
<dbReference type="Proteomes" id="UP000266743">
    <property type="component" value="Chromosome 4"/>
</dbReference>
<feature type="domain" description="UBC core" evidence="1">
    <location>
        <begin position="4"/>
        <end position="163"/>
    </location>
</feature>
<dbReference type="InterPro" id="IPR016135">
    <property type="entry name" value="UBQ-conjugating_enzyme/RWD"/>
</dbReference>
<sequence>MTAIAMKRIAKDLNVLKTDISRSAPLVSLIAAVESENVYQWHIVARAPADSIYSSNSDEAQHKKKNAYRLSVIFTDDYPDKPPKVSFITNIYSPLVGEKGDVCERLTEKDWTPDQRATNVIMRVLNEVFSGYKNNDDYDLNHDARRCLKEEPEVFEKRAQCPF</sequence>